<evidence type="ECO:0000313" key="2">
    <source>
        <dbReference type="Proteomes" id="UP000499080"/>
    </source>
</evidence>
<evidence type="ECO:0000313" key="1">
    <source>
        <dbReference type="EMBL" id="GBM48088.1"/>
    </source>
</evidence>
<protein>
    <submittedName>
        <fullName evidence="1">Uncharacterized protein</fullName>
    </submittedName>
</protein>
<proteinExistence type="predicted"/>
<keyword evidence="2" id="KW-1185">Reference proteome</keyword>
<accession>A0A4Y2G644</accession>
<gene>
    <name evidence="1" type="ORF">AVEN_34409_1</name>
</gene>
<dbReference type="AlphaFoldDB" id="A0A4Y2G644"/>
<comment type="caution">
    <text evidence="1">The sequence shown here is derived from an EMBL/GenBank/DDBJ whole genome shotgun (WGS) entry which is preliminary data.</text>
</comment>
<dbReference type="Proteomes" id="UP000499080">
    <property type="component" value="Unassembled WGS sequence"/>
</dbReference>
<organism evidence="1 2">
    <name type="scientific">Araneus ventricosus</name>
    <name type="common">Orbweaver spider</name>
    <name type="synonym">Epeira ventricosa</name>
    <dbReference type="NCBI Taxonomy" id="182803"/>
    <lineage>
        <taxon>Eukaryota</taxon>
        <taxon>Metazoa</taxon>
        <taxon>Ecdysozoa</taxon>
        <taxon>Arthropoda</taxon>
        <taxon>Chelicerata</taxon>
        <taxon>Arachnida</taxon>
        <taxon>Araneae</taxon>
        <taxon>Araneomorphae</taxon>
        <taxon>Entelegynae</taxon>
        <taxon>Araneoidea</taxon>
        <taxon>Araneidae</taxon>
        <taxon>Araneus</taxon>
    </lineage>
</organism>
<sequence length="119" mass="13395">MLWLQVFDESEMVSSVGEFTSRAYRTTVLRLSLATTYARSVSRHLEFSNLPFAGAKGIFSLLLENSLPRTSSLVFVWRSLANPGPCAIKRTHSITPVVCPLTLSDIEPLQYESRCAIWR</sequence>
<reference evidence="1 2" key="1">
    <citation type="journal article" date="2019" name="Sci. Rep.">
        <title>Orb-weaving spider Araneus ventricosus genome elucidates the spidroin gene catalogue.</title>
        <authorList>
            <person name="Kono N."/>
            <person name="Nakamura H."/>
            <person name="Ohtoshi R."/>
            <person name="Moran D.A.P."/>
            <person name="Shinohara A."/>
            <person name="Yoshida Y."/>
            <person name="Fujiwara M."/>
            <person name="Mori M."/>
            <person name="Tomita M."/>
            <person name="Arakawa K."/>
        </authorList>
    </citation>
    <scope>NUCLEOTIDE SEQUENCE [LARGE SCALE GENOMIC DNA]</scope>
</reference>
<name>A0A4Y2G644_ARAVE</name>
<dbReference type="EMBL" id="BGPR01001202">
    <property type="protein sequence ID" value="GBM48088.1"/>
    <property type="molecule type" value="Genomic_DNA"/>
</dbReference>